<dbReference type="EMBL" id="JABVXQ010000006">
    <property type="protein sequence ID" value="KAF6106637.1"/>
    <property type="molecule type" value="Genomic_DNA"/>
</dbReference>
<name>A0A834A8I6_9CHIR</name>
<sequence>MGCCQDKDFSTGGQAQEAESEEVGEGGNTDTPGEPREWEGGRWEHRYTWGPREWERGKVQEGGGRAEISDLITFADAGGADVDSTNQRDRKSNESLLITVLWRRLSLFSRRGSKRQSGQSQKRGSKQEGILEEPEKG</sequence>
<evidence type="ECO:0000313" key="2">
    <source>
        <dbReference type="EMBL" id="KAF6106637.1"/>
    </source>
</evidence>
<dbReference type="AlphaFoldDB" id="A0A834A8I6"/>
<protein>
    <submittedName>
        <fullName evidence="2">Testis expressed 54</fullName>
    </submittedName>
</protein>
<accession>A0A834A8I6</accession>
<proteinExistence type="predicted"/>
<evidence type="ECO:0000313" key="3">
    <source>
        <dbReference type="Proteomes" id="UP000664940"/>
    </source>
</evidence>
<feature type="region of interest" description="Disordered" evidence="1">
    <location>
        <begin position="110"/>
        <end position="137"/>
    </location>
</feature>
<reference evidence="2 3" key="1">
    <citation type="journal article" date="2020" name="Nature">
        <title>Six reference-quality genomes reveal evolution of bat adaptations.</title>
        <authorList>
            <person name="Jebb D."/>
            <person name="Huang Z."/>
            <person name="Pippel M."/>
            <person name="Hughes G.M."/>
            <person name="Lavrichenko K."/>
            <person name="Devanna P."/>
            <person name="Winkler S."/>
            <person name="Jermiin L.S."/>
            <person name="Skirmuntt E.C."/>
            <person name="Katzourakis A."/>
            <person name="Burkitt-Gray L."/>
            <person name="Ray D.A."/>
            <person name="Sullivan K.A.M."/>
            <person name="Roscito J.G."/>
            <person name="Kirilenko B.M."/>
            <person name="Davalos L.M."/>
            <person name="Corthals A.P."/>
            <person name="Power M.L."/>
            <person name="Jones G."/>
            <person name="Ransome R.D."/>
            <person name="Dechmann D.K.N."/>
            <person name="Locatelli A.G."/>
            <person name="Puechmaille S.J."/>
            <person name="Fedrigo O."/>
            <person name="Jarvis E.D."/>
            <person name="Hiller M."/>
            <person name="Vernes S.C."/>
            <person name="Myers E.W."/>
            <person name="Teeling E.C."/>
        </authorList>
    </citation>
    <scope>NUCLEOTIDE SEQUENCE [LARGE SCALE GENOMIC DNA]</scope>
    <source>
        <strain evidence="2">Bat1K_MPI-CBG_1</strain>
    </source>
</reference>
<evidence type="ECO:0000256" key="1">
    <source>
        <dbReference type="SAM" id="MobiDB-lite"/>
    </source>
</evidence>
<dbReference type="Proteomes" id="UP000664940">
    <property type="component" value="Unassembled WGS sequence"/>
</dbReference>
<feature type="region of interest" description="Disordered" evidence="1">
    <location>
        <begin position="1"/>
        <end position="44"/>
    </location>
</feature>
<gene>
    <name evidence="2" type="ORF">HJG60_018786</name>
</gene>
<organism evidence="2 3">
    <name type="scientific">Phyllostomus discolor</name>
    <name type="common">pale spear-nosed bat</name>
    <dbReference type="NCBI Taxonomy" id="89673"/>
    <lineage>
        <taxon>Eukaryota</taxon>
        <taxon>Metazoa</taxon>
        <taxon>Chordata</taxon>
        <taxon>Craniata</taxon>
        <taxon>Vertebrata</taxon>
        <taxon>Euteleostomi</taxon>
        <taxon>Mammalia</taxon>
        <taxon>Eutheria</taxon>
        <taxon>Laurasiatheria</taxon>
        <taxon>Chiroptera</taxon>
        <taxon>Yangochiroptera</taxon>
        <taxon>Phyllostomidae</taxon>
        <taxon>Phyllostominae</taxon>
        <taxon>Phyllostomus</taxon>
    </lineage>
</organism>
<comment type="caution">
    <text evidence="2">The sequence shown here is derived from an EMBL/GenBank/DDBJ whole genome shotgun (WGS) entry which is preliminary data.</text>
</comment>
<feature type="compositionally biased region" description="Basic and acidic residues" evidence="1">
    <location>
        <begin position="33"/>
        <end position="44"/>
    </location>
</feature>